<keyword evidence="4" id="KW-1133">Transmembrane helix</keyword>
<feature type="transmembrane region" description="Helical" evidence="4">
    <location>
        <begin position="106"/>
        <end position="124"/>
    </location>
</feature>
<organism evidence="6 7">
    <name type="scientific">Aquabacterium commune</name>
    <dbReference type="NCBI Taxonomy" id="70586"/>
    <lineage>
        <taxon>Bacteria</taxon>
        <taxon>Pseudomonadati</taxon>
        <taxon>Pseudomonadota</taxon>
        <taxon>Betaproteobacteria</taxon>
        <taxon>Burkholderiales</taxon>
        <taxon>Aquabacterium</taxon>
    </lineage>
</organism>
<evidence type="ECO:0000313" key="6">
    <source>
        <dbReference type="EMBL" id="TDP79377.1"/>
    </source>
</evidence>
<evidence type="ECO:0000256" key="1">
    <source>
        <dbReference type="ARBA" id="ARBA00012528"/>
    </source>
</evidence>
<feature type="domain" description="GGDEF" evidence="5">
    <location>
        <begin position="259"/>
        <end position="391"/>
    </location>
</feature>
<evidence type="ECO:0000256" key="4">
    <source>
        <dbReference type="SAM" id="Phobius"/>
    </source>
</evidence>
<feature type="coiled-coil region" evidence="3">
    <location>
        <begin position="204"/>
        <end position="231"/>
    </location>
</feature>
<sequence length="398" mass="44181">MNATVDTLPDAAGQSNAPDPIIDAMGRLVKFIFGPDRATRARTGVILLCAIMYAICCSAAFYAAEMGLMRSFAPRLLLATALPTYALFYVLVRFGKTRRLRDPNLMIPQQSFSLLAIAFAYTAIGPHDRGLVLVLIALVMVFGMYTHQPRQSVFTGVLAMAMLGVCMGVLSHIDPEFYPPTLELLRFELLLGTLPPLVLAAYQISAWRNRLSQQRRELRSTLEKVQALASRDALTGLYNRRHMQDKMQDCVRRFERYGERFTVVLVDLDHFKRINDQHGHRVGDEALVAFSAGATMVLRDSDTVGRWGGEEFLFVLPNTSPRKADIALQRLRDALARSQISTAAPTLRVAFSAGVAQHEPGAPMHRTLERADRALYQAKHEGRGRNVMAPPSPVTDVG</sequence>
<keyword evidence="3" id="KW-0175">Coiled coil</keyword>
<keyword evidence="4" id="KW-0472">Membrane</keyword>
<dbReference type="PANTHER" id="PTHR45138:SF9">
    <property type="entry name" value="DIGUANYLATE CYCLASE DGCM-RELATED"/>
    <property type="match status" value="1"/>
</dbReference>
<dbReference type="PANTHER" id="PTHR45138">
    <property type="entry name" value="REGULATORY COMPONENTS OF SENSORY TRANSDUCTION SYSTEM"/>
    <property type="match status" value="1"/>
</dbReference>
<accession>A0A4R6R1U5</accession>
<feature type="transmembrane region" description="Helical" evidence="4">
    <location>
        <begin position="130"/>
        <end position="146"/>
    </location>
</feature>
<dbReference type="InterPro" id="IPR000160">
    <property type="entry name" value="GGDEF_dom"/>
</dbReference>
<feature type="transmembrane region" description="Helical" evidence="4">
    <location>
        <begin position="185"/>
        <end position="207"/>
    </location>
</feature>
<dbReference type="EC" id="2.7.7.65" evidence="1"/>
<dbReference type="NCBIfam" id="TIGR00254">
    <property type="entry name" value="GGDEF"/>
    <property type="match status" value="1"/>
</dbReference>
<dbReference type="EMBL" id="SNXW01000014">
    <property type="protein sequence ID" value="TDP79377.1"/>
    <property type="molecule type" value="Genomic_DNA"/>
</dbReference>
<proteinExistence type="predicted"/>
<dbReference type="Pfam" id="PF00990">
    <property type="entry name" value="GGDEF"/>
    <property type="match status" value="1"/>
</dbReference>
<evidence type="ECO:0000313" key="7">
    <source>
        <dbReference type="Proteomes" id="UP000294593"/>
    </source>
</evidence>
<dbReference type="InterPro" id="IPR043128">
    <property type="entry name" value="Rev_trsase/Diguanyl_cyclase"/>
</dbReference>
<dbReference type="SUPFAM" id="SSF55073">
    <property type="entry name" value="Nucleotide cyclase"/>
    <property type="match status" value="1"/>
</dbReference>
<dbReference type="OrthoDB" id="9813903at2"/>
<dbReference type="GO" id="GO:0052621">
    <property type="term" value="F:diguanylate cyclase activity"/>
    <property type="evidence" value="ECO:0007669"/>
    <property type="project" value="UniProtKB-EC"/>
</dbReference>
<dbReference type="PROSITE" id="PS50887">
    <property type="entry name" value="GGDEF"/>
    <property type="match status" value="1"/>
</dbReference>
<dbReference type="InterPro" id="IPR029787">
    <property type="entry name" value="Nucleotide_cyclase"/>
</dbReference>
<comment type="catalytic activity">
    <reaction evidence="2">
        <text>2 GTP = 3',3'-c-di-GMP + 2 diphosphate</text>
        <dbReference type="Rhea" id="RHEA:24898"/>
        <dbReference type="ChEBI" id="CHEBI:33019"/>
        <dbReference type="ChEBI" id="CHEBI:37565"/>
        <dbReference type="ChEBI" id="CHEBI:58805"/>
        <dbReference type="EC" id="2.7.7.65"/>
    </reaction>
</comment>
<dbReference type="FunFam" id="3.30.70.270:FF:000001">
    <property type="entry name" value="Diguanylate cyclase domain protein"/>
    <property type="match status" value="1"/>
</dbReference>
<comment type="caution">
    <text evidence="6">The sequence shown here is derived from an EMBL/GenBank/DDBJ whole genome shotgun (WGS) entry which is preliminary data.</text>
</comment>
<dbReference type="Proteomes" id="UP000294593">
    <property type="component" value="Unassembled WGS sequence"/>
</dbReference>
<evidence type="ECO:0000256" key="2">
    <source>
        <dbReference type="ARBA" id="ARBA00034247"/>
    </source>
</evidence>
<dbReference type="AlphaFoldDB" id="A0A4R6R1U5"/>
<dbReference type="Gene3D" id="3.30.70.270">
    <property type="match status" value="1"/>
</dbReference>
<keyword evidence="4" id="KW-0812">Transmembrane</keyword>
<keyword evidence="7" id="KW-1185">Reference proteome</keyword>
<feature type="transmembrane region" description="Helical" evidence="4">
    <location>
        <begin position="45"/>
        <end position="64"/>
    </location>
</feature>
<dbReference type="CDD" id="cd01949">
    <property type="entry name" value="GGDEF"/>
    <property type="match status" value="1"/>
</dbReference>
<dbReference type="InterPro" id="IPR050469">
    <property type="entry name" value="Diguanylate_Cyclase"/>
</dbReference>
<dbReference type="RefSeq" id="WP_133611194.1">
    <property type="nucleotide sequence ID" value="NZ_SNXW01000014.1"/>
</dbReference>
<protein>
    <recommendedName>
        <fullName evidence="1">diguanylate cyclase</fullName>
        <ecNumber evidence="1">2.7.7.65</ecNumber>
    </recommendedName>
</protein>
<feature type="transmembrane region" description="Helical" evidence="4">
    <location>
        <begin position="153"/>
        <end position="173"/>
    </location>
</feature>
<evidence type="ECO:0000259" key="5">
    <source>
        <dbReference type="PROSITE" id="PS50887"/>
    </source>
</evidence>
<reference evidence="6 7" key="1">
    <citation type="submission" date="2019-03" db="EMBL/GenBank/DDBJ databases">
        <title>Genomic Encyclopedia of Type Strains, Phase IV (KMG-IV): sequencing the most valuable type-strain genomes for metagenomic binning, comparative biology and taxonomic classification.</title>
        <authorList>
            <person name="Goeker M."/>
        </authorList>
    </citation>
    <scope>NUCLEOTIDE SEQUENCE [LARGE SCALE GENOMIC DNA]</scope>
    <source>
        <strain evidence="6 7">DSM 11901</strain>
    </source>
</reference>
<gene>
    <name evidence="6" type="ORF">EV672_1146</name>
</gene>
<name>A0A4R6R1U5_9BURK</name>
<evidence type="ECO:0000256" key="3">
    <source>
        <dbReference type="SAM" id="Coils"/>
    </source>
</evidence>
<dbReference type="SMART" id="SM00267">
    <property type="entry name" value="GGDEF"/>
    <property type="match status" value="1"/>
</dbReference>
<feature type="transmembrane region" description="Helical" evidence="4">
    <location>
        <begin position="76"/>
        <end position="94"/>
    </location>
</feature>